<accession>U3PFN3</accession>
<proteinExistence type="predicted"/>
<dbReference type="Proteomes" id="UP000016892">
    <property type="component" value="Segment"/>
</dbReference>
<sequence>MKNDVIKVDKQGAHKLKREGKSYALVRLDSEHLTGCDGCAFQRNAGISACPENSVDGRKTRLICDRIETTRRLRDTTARAVWIQFA</sequence>
<dbReference type="EMBL" id="KC853746">
    <property type="protein sequence ID" value="AGW43589.1"/>
    <property type="molecule type" value="Genomic_DNA"/>
</dbReference>
<organism evidence="1 2">
    <name type="scientific">Burkholderia phage JG068</name>
    <dbReference type="NCBI Taxonomy" id="1401297"/>
    <lineage>
        <taxon>Viruses</taxon>
        <taxon>Duplodnaviria</taxon>
        <taxon>Heunggongvirae</taxon>
        <taxon>Uroviricota</taxon>
        <taxon>Caudoviricetes</taxon>
        <taxon>Autographivirales</taxon>
        <taxon>Autonotataviridae</taxon>
        <taxon>Mguuvirus</taxon>
        <taxon>Mguuvirus JG068</taxon>
    </lineage>
</organism>
<protein>
    <submittedName>
        <fullName evidence="1">Uncharacterized protein</fullName>
    </submittedName>
</protein>
<evidence type="ECO:0000313" key="2">
    <source>
        <dbReference type="Proteomes" id="UP000016892"/>
    </source>
</evidence>
<dbReference type="RefSeq" id="YP_008853846.1">
    <property type="nucleotide sequence ID" value="NC_022916.1"/>
</dbReference>
<dbReference type="KEGG" id="vg:17699685"/>
<gene>
    <name evidence="1" type="ORF">JG068_07</name>
</gene>
<dbReference type="GeneID" id="17699685"/>
<keyword evidence="2" id="KW-1185">Reference proteome</keyword>
<name>U3PFN3_9CAUD</name>
<evidence type="ECO:0000313" key="1">
    <source>
        <dbReference type="EMBL" id="AGW43589.1"/>
    </source>
</evidence>
<reference evidence="1 2" key="1">
    <citation type="journal article" date="2013" name="BMC Genomics">
        <title>Genomic characterization of JG068, a novel virulent podovirus active against Burkholderia cenocepacia.</title>
        <authorList>
            <person name="Lynch K.H."/>
            <person name="Abdu A.H."/>
            <person name="Schobert M."/>
            <person name="Dennis J.J."/>
        </authorList>
    </citation>
    <scope>NUCLEOTIDE SEQUENCE [LARGE SCALE GENOMIC DNA]</scope>
</reference>